<evidence type="ECO:0000313" key="5">
    <source>
        <dbReference type="Proteomes" id="UP000189738"/>
    </source>
</evidence>
<dbReference type="CDD" id="cd03801">
    <property type="entry name" value="GT4_PimA-like"/>
    <property type="match status" value="1"/>
</dbReference>
<dbReference type="Gene3D" id="3.40.50.2000">
    <property type="entry name" value="Glycogen Phosphorylase B"/>
    <property type="match status" value="2"/>
</dbReference>
<dbReference type="EMBL" id="CP014339">
    <property type="protein sequence ID" value="AQX49311.1"/>
    <property type="molecule type" value="Genomic_DNA"/>
</dbReference>
<reference evidence="3 5" key="1">
    <citation type="submission" date="2016-02" db="EMBL/GenBank/DDBJ databases">
        <authorList>
            <person name="Nicholson A.C."/>
            <person name="Humrighouse B.W."/>
            <person name="Loparev V."/>
            <person name="Emery B."/>
            <person name="Graziano J."/>
            <person name="McQuiston J.R."/>
        </authorList>
    </citation>
    <scope>NUCLEOTIDE SEQUENCE [LARGE SCALE GENOMIC DNA]</scope>
    <source>
        <strain evidence="3 5">E6809</strain>
    </source>
</reference>
<evidence type="ECO:0000259" key="2">
    <source>
        <dbReference type="Pfam" id="PF00534"/>
    </source>
</evidence>
<evidence type="ECO:0000313" key="4">
    <source>
        <dbReference type="EMBL" id="OPB49046.1"/>
    </source>
</evidence>
<name>A0A1T3D8K4_9FLAO</name>
<dbReference type="SUPFAM" id="SSF53756">
    <property type="entry name" value="UDP-Glycosyltransferase/glycogen phosphorylase"/>
    <property type="match status" value="1"/>
</dbReference>
<dbReference type="InterPro" id="IPR001296">
    <property type="entry name" value="Glyco_trans_1"/>
</dbReference>
<dbReference type="Proteomes" id="UP000189738">
    <property type="component" value="Chromosome"/>
</dbReference>
<keyword evidence="1" id="KW-0808">Transferase</keyword>
<organism evidence="4">
    <name type="scientific">Elizabethkingia anophelis</name>
    <dbReference type="NCBI Taxonomy" id="1117645"/>
    <lineage>
        <taxon>Bacteria</taxon>
        <taxon>Pseudomonadati</taxon>
        <taxon>Bacteroidota</taxon>
        <taxon>Flavobacteriia</taxon>
        <taxon>Flavobacteriales</taxon>
        <taxon>Weeksellaceae</taxon>
        <taxon>Elizabethkingia</taxon>
    </lineage>
</organism>
<proteinExistence type="predicted"/>
<dbReference type="PANTHER" id="PTHR46401">
    <property type="entry name" value="GLYCOSYLTRANSFERASE WBBK-RELATED"/>
    <property type="match status" value="1"/>
</dbReference>
<dbReference type="GO" id="GO:0016757">
    <property type="term" value="F:glycosyltransferase activity"/>
    <property type="evidence" value="ECO:0007669"/>
    <property type="project" value="InterPro"/>
</dbReference>
<protein>
    <recommendedName>
        <fullName evidence="2">Glycosyl transferase family 1 domain-containing protein</fullName>
    </recommendedName>
</protein>
<sequence>MKLIIDNSNLFAGGGLQVAASFLRDLKKMNLSDEFHIIQSLNAIKVIENEQFPDNFTFYNLGKSEEKSKSKRIRSVKRIESIVNPDCIFTLFGPSYHKSKYPKLVGFAIPYIIYQNSPFFKKISVKENIYYKLLSILKVYSFKKYSDALIFETENARKTFVEKTHYNKDTYTVGNTLNEIFFEPNEWRDYDNLPTSSFKILFLTANYPHKNMDVIPEVIKILKHKYKFNDFKFLITLQSEELNFPEYCEEYIEYLGKVDLKKIPSLYNQSQMVFIPTLLEVFSATYLEAMLMKKPIIASDLEFSRDICGESAYFCEPVNAESYADAIFRLANDENLRNSLVSKGTENLKRFGSSMERTVSYLNIIKTLIKKNAHSK</sequence>
<dbReference type="RefSeq" id="WP_078411624.1">
    <property type="nucleotide sequence ID" value="NZ_BQKS01000010.1"/>
</dbReference>
<evidence type="ECO:0000256" key="1">
    <source>
        <dbReference type="ARBA" id="ARBA00022679"/>
    </source>
</evidence>
<dbReference type="EMBL" id="MAHS01000010">
    <property type="protein sequence ID" value="OPB49046.1"/>
    <property type="molecule type" value="Genomic_DNA"/>
</dbReference>
<dbReference type="Pfam" id="PF00534">
    <property type="entry name" value="Glycos_transf_1"/>
    <property type="match status" value="1"/>
</dbReference>
<evidence type="ECO:0000313" key="3">
    <source>
        <dbReference type="EMBL" id="AQX49311.1"/>
    </source>
</evidence>
<feature type="domain" description="Glycosyl transferase family 1" evidence="2">
    <location>
        <begin position="187"/>
        <end position="345"/>
    </location>
</feature>
<dbReference type="AlphaFoldDB" id="A0A1T3D8K4"/>
<reference evidence="4" key="2">
    <citation type="submission" date="2016-06" db="EMBL/GenBank/DDBJ databases">
        <authorList>
            <person name="Nicholson A.C."/>
        </authorList>
    </citation>
    <scope>NUCLEOTIDE SEQUENCE [LARGE SCALE GENOMIC DNA]</scope>
    <source>
        <strain evidence="4">E6809</strain>
    </source>
</reference>
<gene>
    <name evidence="3" type="ORF">AYC66_00820</name>
    <name evidence="4" type="ORF">BAY09_03150</name>
</gene>
<dbReference type="PANTHER" id="PTHR46401:SF2">
    <property type="entry name" value="GLYCOSYLTRANSFERASE WBBK-RELATED"/>
    <property type="match status" value="1"/>
</dbReference>
<accession>A0A1T3D8K4</accession>
<dbReference type="GO" id="GO:0009103">
    <property type="term" value="P:lipopolysaccharide biosynthetic process"/>
    <property type="evidence" value="ECO:0007669"/>
    <property type="project" value="TreeGrafter"/>
</dbReference>